<sequence length="142" mass="16802">MEKQKKLYFFNDKLKDLPKWVSTSLSIGLGILLAEMIFKVTEYSWPAYIVVAIYLMIIGYSIFKSTRKNAFTWVKETEFKIEIKGKKLDVDATFLSDFYVEENQLHIIRINRLDKFPIDHFSEKDIKKMLHLMKLQQANANN</sequence>
<dbReference type="Proteomes" id="UP000248584">
    <property type="component" value="Unassembled WGS sequence"/>
</dbReference>
<evidence type="ECO:0000313" key="2">
    <source>
        <dbReference type="EMBL" id="PZX36643.1"/>
    </source>
</evidence>
<dbReference type="RefSeq" id="WP_015363422.1">
    <property type="nucleotide sequence ID" value="NZ_QKZR01000009.1"/>
</dbReference>
<proteinExistence type="predicted"/>
<accession>A0ABX5PTQ2</accession>
<keyword evidence="3" id="KW-1185">Reference proteome</keyword>
<reference evidence="2 3" key="1">
    <citation type="submission" date="2018-06" db="EMBL/GenBank/DDBJ databases">
        <title>Genomic Encyclopedia of Archaeal and Bacterial Type Strains, Phase II (KMG-II): from individual species to whole genera.</title>
        <authorList>
            <person name="Goeker M."/>
        </authorList>
    </citation>
    <scope>NUCLEOTIDE SEQUENCE [LARGE SCALE GENOMIC DNA]</scope>
    <source>
        <strain evidence="2 3">DSM 17205</strain>
    </source>
</reference>
<evidence type="ECO:0000313" key="3">
    <source>
        <dbReference type="Proteomes" id="UP000248584"/>
    </source>
</evidence>
<organism evidence="2 3">
    <name type="scientific">Nonlabens dokdonensis</name>
    <dbReference type="NCBI Taxonomy" id="328515"/>
    <lineage>
        <taxon>Bacteria</taxon>
        <taxon>Pseudomonadati</taxon>
        <taxon>Bacteroidota</taxon>
        <taxon>Flavobacteriia</taxon>
        <taxon>Flavobacteriales</taxon>
        <taxon>Flavobacteriaceae</taxon>
        <taxon>Nonlabens</taxon>
    </lineage>
</organism>
<keyword evidence="1" id="KW-0472">Membrane</keyword>
<feature type="transmembrane region" description="Helical" evidence="1">
    <location>
        <begin position="44"/>
        <end position="63"/>
    </location>
</feature>
<gene>
    <name evidence="2" type="ORF">LX97_03400</name>
</gene>
<dbReference type="EMBL" id="QKZR01000009">
    <property type="protein sequence ID" value="PZX36643.1"/>
    <property type="molecule type" value="Genomic_DNA"/>
</dbReference>
<evidence type="ECO:0008006" key="4">
    <source>
        <dbReference type="Google" id="ProtNLM"/>
    </source>
</evidence>
<keyword evidence="1" id="KW-0812">Transmembrane</keyword>
<evidence type="ECO:0000256" key="1">
    <source>
        <dbReference type="SAM" id="Phobius"/>
    </source>
</evidence>
<comment type="caution">
    <text evidence="2">The sequence shown here is derived from an EMBL/GenBank/DDBJ whole genome shotgun (WGS) entry which is preliminary data.</text>
</comment>
<protein>
    <recommendedName>
        <fullName evidence="4">YcxB-like protein domain-containing protein</fullName>
    </recommendedName>
</protein>
<keyword evidence="1" id="KW-1133">Transmembrane helix</keyword>
<name>A0ABX5PTQ2_9FLAO</name>
<feature type="transmembrane region" description="Helical" evidence="1">
    <location>
        <begin position="20"/>
        <end position="38"/>
    </location>
</feature>